<accession>A0A8C5IAD4</accession>
<keyword evidence="2" id="KW-1185">Reference proteome</keyword>
<reference evidence="1" key="1">
    <citation type="submission" date="2025-08" db="UniProtKB">
        <authorList>
            <consortium name="Ensembl"/>
        </authorList>
    </citation>
    <scope>IDENTIFICATION</scope>
</reference>
<name>A0A8C5IAD4_JUNHY</name>
<protein>
    <submittedName>
        <fullName evidence="1">Uncharacterized protein</fullName>
    </submittedName>
</protein>
<sequence length="86" mass="9468">MPSAGTLPWLHGIFCNMNNPCFRSPTHGEAPGVVSNYKNSIGIRILDILKDGETLTSFLLENVGLPDFVVYQLINAQVRPEQVGRV</sequence>
<organism evidence="1 2">
    <name type="scientific">Junco hyemalis</name>
    <name type="common">Dark-eyed junco</name>
    <dbReference type="NCBI Taxonomy" id="40217"/>
    <lineage>
        <taxon>Eukaryota</taxon>
        <taxon>Metazoa</taxon>
        <taxon>Chordata</taxon>
        <taxon>Craniata</taxon>
        <taxon>Vertebrata</taxon>
        <taxon>Euteleostomi</taxon>
        <taxon>Archelosauria</taxon>
        <taxon>Archosauria</taxon>
        <taxon>Dinosauria</taxon>
        <taxon>Saurischia</taxon>
        <taxon>Theropoda</taxon>
        <taxon>Coelurosauria</taxon>
        <taxon>Aves</taxon>
        <taxon>Neognathae</taxon>
        <taxon>Neoaves</taxon>
        <taxon>Telluraves</taxon>
        <taxon>Australaves</taxon>
        <taxon>Passeriformes</taxon>
        <taxon>Passerellidae</taxon>
        <taxon>Junco</taxon>
    </lineage>
</organism>
<proteinExistence type="predicted"/>
<reference evidence="1" key="2">
    <citation type="submission" date="2025-09" db="UniProtKB">
        <authorList>
            <consortium name="Ensembl"/>
        </authorList>
    </citation>
    <scope>IDENTIFICATION</scope>
</reference>
<evidence type="ECO:0000313" key="1">
    <source>
        <dbReference type="Ensembl" id="ENSJHYP00000001277.1"/>
    </source>
</evidence>
<dbReference type="AlphaFoldDB" id="A0A8C5IAD4"/>
<evidence type="ECO:0000313" key="2">
    <source>
        <dbReference type="Proteomes" id="UP000694408"/>
    </source>
</evidence>
<dbReference type="Proteomes" id="UP000694408">
    <property type="component" value="Unplaced"/>
</dbReference>
<dbReference type="Ensembl" id="ENSJHYT00000001595.1">
    <property type="protein sequence ID" value="ENSJHYP00000001277.1"/>
    <property type="gene ID" value="ENSJHYG00000001112.1"/>
</dbReference>